<gene>
    <name evidence="1" type="ORF">J2S00_000920</name>
</gene>
<accession>A0ABU0CNZ7</accession>
<dbReference type="Proteomes" id="UP001232445">
    <property type="component" value="Unassembled WGS sequence"/>
</dbReference>
<dbReference type="EMBL" id="JAUSUQ010000002">
    <property type="protein sequence ID" value="MDQ0338137.1"/>
    <property type="molecule type" value="Genomic_DNA"/>
</dbReference>
<evidence type="ECO:0000313" key="2">
    <source>
        <dbReference type="Proteomes" id="UP001232445"/>
    </source>
</evidence>
<protein>
    <submittedName>
        <fullName evidence="1">Uncharacterized protein</fullName>
    </submittedName>
</protein>
<evidence type="ECO:0000313" key="1">
    <source>
        <dbReference type="EMBL" id="MDQ0338137.1"/>
    </source>
</evidence>
<organism evidence="1 2">
    <name type="scientific">Caldalkalibacillus uzonensis</name>
    <dbReference type="NCBI Taxonomy" id="353224"/>
    <lineage>
        <taxon>Bacteria</taxon>
        <taxon>Bacillati</taxon>
        <taxon>Bacillota</taxon>
        <taxon>Bacilli</taxon>
        <taxon>Bacillales</taxon>
        <taxon>Bacillaceae</taxon>
        <taxon>Caldalkalibacillus</taxon>
    </lineage>
</organism>
<comment type="caution">
    <text evidence="1">The sequence shown here is derived from an EMBL/GenBank/DDBJ whole genome shotgun (WGS) entry which is preliminary data.</text>
</comment>
<reference evidence="1 2" key="1">
    <citation type="submission" date="2023-07" db="EMBL/GenBank/DDBJ databases">
        <title>Genomic Encyclopedia of Type Strains, Phase IV (KMG-IV): sequencing the most valuable type-strain genomes for metagenomic binning, comparative biology and taxonomic classification.</title>
        <authorList>
            <person name="Goeker M."/>
        </authorList>
    </citation>
    <scope>NUCLEOTIDE SEQUENCE [LARGE SCALE GENOMIC DNA]</scope>
    <source>
        <strain evidence="1 2">DSM 17740</strain>
    </source>
</reference>
<proteinExistence type="predicted"/>
<dbReference type="RefSeq" id="WP_307335995.1">
    <property type="nucleotide sequence ID" value="NZ_JAUSUQ010000002.1"/>
</dbReference>
<name>A0ABU0CNZ7_9BACI</name>
<sequence length="207" mass="24511">MLPARDKKMHIDVASQGFSVDEARQRILQRWTRLRWFKRSDPQIKYVFTFYYPYFFSEWKVIVPRYIFKDAKALIRVGVNGRTALAAQTEIWPENKRQQIDPAFVLPVKVTAEEVNEEQRRCLKNVVYRAMRPLQAPRYELSREQVVYLPYYVFLANSKFKSKIVVLEALTGTDGEVNTIPGLDPGWLEKKMEEFNVNLNGERRWQS</sequence>
<keyword evidence="2" id="KW-1185">Reference proteome</keyword>